<accession>A0ABM7CHI6</accession>
<protein>
    <submittedName>
        <fullName evidence="1">RHS repeat-associated core domain-containing protein</fullName>
    </submittedName>
</protein>
<evidence type="ECO:0000313" key="2">
    <source>
        <dbReference type="Proteomes" id="UP000269693"/>
    </source>
</evidence>
<keyword evidence="2" id="KW-1185">Reference proteome</keyword>
<dbReference type="EMBL" id="CP032544">
    <property type="protein sequence ID" value="AZJ33293.1"/>
    <property type="molecule type" value="Genomic_DNA"/>
</dbReference>
<dbReference type="PANTHER" id="PTHR32305:SF15">
    <property type="entry name" value="PROTEIN RHSA-RELATED"/>
    <property type="match status" value="1"/>
</dbReference>
<sequence>MSVKLLISFRYQGQYKDVETGLYYNRFRYYSPESGAYISQDPIGLLGNNPNMYAYISDSNSWVDVLD</sequence>
<dbReference type="InterPro" id="IPR050708">
    <property type="entry name" value="T6SS_VgrG/RHS"/>
</dbReference>
<dbReference type="PRINTS" id="PR00394">
    <property type="entry name" value="RHSPROTEIN"/>
</dbReference>
<dbReference type="InterPro" id="IPR022385">
    <property type="entry name" value="Rhs_assc_core"/>
</dbReference>
<dbReference type="PANTHER" id="PTHR32305">
    <property type="match status" value="1"/>
</dbReference>
<dbReference type="NCBIfam" id="TIGR03696">
    <property type="entry name" value="Rhs_assc_core"/>
    <property type="match status" value="1"/>
</dbReference>
<proteinExistence type="predicted"/>
<dbReference type="Gene3D" id="2.180.10.10">
    <property type="entry name" value="RHS repeat-associated core"/>
    <property type="match status" value="1"/>
</dbReference>
<dbReference type="Proteomes" id="UP000269693">
    <property type="component" value="Chromosome"/>
</dbReference>
<name>A0ABM7CHI6_9FLAO</name>
<reference evidence="1 2" key="1">
    <citation type="submission" date="2018-09" db="EMBL/GenBank/DDBJ databases">
        <title>Insights into the microbiota of Asian seabass (Lates calcarifer) with tenacibaculosis symptoms and description of sp. nov. Tenacibaculum singaporense.</title>
        <authorList>
            <person name="Miyake S."/>
            <person name="Soh M."/>
            <person name="Azman M.N."/>
            <person name="Ngoh S.Y."/>
            <person name="Orban L."/>
            <person name="Seedorf H."/>
        </authorList>
    </citation>
    <scope>NUCLEOTIDE SEQUENCE [LARGE SCALE GENOMIC DNA]</scope>
    <source>
        <strain evidence="1 2">DSM 13764</strain>
    </source>
</reference>
<gene>
    <name evidence="1" type="ORF">D6200_12265</name>
</gene>
<dbReference type="RefSeq" id="WP_083574774.1">
    <property type="nucleotide sequence ID" value="NZ_CP195834.1"/>
</dbReference>
<evidence type="ECO:0000313" key="1">
    <source>
        <dbReference type="EMBL" id="AZJ33293.1"/>
    </source>
</evidence>
<organism evidence="1 2">
    <name type="scientific">Tenacibaculum mesophilum</name>
    <dbReference type="NCBI Taxonomy" id="104268"/>
    <lineage>
        <taxon>Bacteria</taxon>
        <taxon>Pseudomonadati</taxon>
        <taxon>Bacteroidota</taxon>
        <taxon>Flavobacteriia</taxon>
        <taxon>Flavobacteriales</taxon>
        <taxon>Flavobacteriaceae</taxon>
        <taxon>Tenacibaculum</taxon>
    </lineage>
</organism>